<dbReference type="Proteomes" id="UP001370348">
    <property type="component" value="Chromosome"/>
</dbReference>
<feature type="compositionally biased region" description="Polar residues" evidence="1">
    <location>
        <begin position="29"/>
        <end position="45"/>
    </location>
</feature>
<evidence type="ECO:0000256" key="1">
    <source>
        <dbReference type="SAM" id="MobiDB-lite"/>
    </source>
</evidence>
<keyword evidence="2" id="KW-0732">Signal</keyword>
<dbReference type="RefSeq" id="WP_394824481.1">
    <property type="nucleotide sequence ID" value="NZ_CP089984.1"/>
</dbReference>
<gene>
    <name evidence="3" type="ORF">LZC94_44445</name>
</gene>
<feature type="chain" id="PRO_5045270334" description="Lipoprotein" evidence="2">
    <location>
        <begin position="28"/>
        <end position="150"/>
    </location>
</feature>
<evidence type="ECO:0000313" key="4">
    <source>
        <dbReference type="Proteomes" id="UP001370348"/>
    </source>
</evidence>
<dbReference type="PROSITE" id="PS51257">
    <property type="entry name" value="PROKAR_LIPOPROTEIN"/>
    <property type="match status" value="1"/>
</dbReference>
<evidence type="ECO:0000256" key="2">
    <source>
        <dbReference type="SAM" id="SignalP"/>
    </source>
</evidence>
<proteinExistence type="predicted"/>
<sequence>MKLGKSFVGSSMLVGLLVSGCAATGSAVEETSNAEESTLQEQVPTSRGDGAESAESPESLAQRGCTLYRRVILQGRDINLWLCGNYFHGQIASAAPGDSVWLSPTPDIKSYVQPGNTFVNTPEIYKSGPIPLACGHIAATGAQRCTCSGC</sequence>
<name>A0ABZ2LVC0_9BACT</name>
<accession>A0ABZ2LVC0</accession>
<evidence type="ECO:0000313" key="3">
    <source>
        <dbReference type="EMBL" id="WXB14857.1"/>
    </source>
</evidence>
<evidence type="ECO:0008006" key="5">
    <source>
        <dbReference type="Google" id="ProtNLM"/>
    </source>
</evidence>
<dbReference type="EMBL" id="CP089984">
    <property type="protein sequence ID" value="WXB14857.1"/>
    <property type="molecule type" value="Genomic_DNA"/>
</dbReference>
<organism evidence="3 4">
    <name type="scientific">Pendulispora albinea</name>
    <dbReference type="NCBI Taxonomy" id="2741071"/>
    <lineage>
        <taxon>Bacteria</taxon>
        <taxon>Pseudomonadati</taxon>
        <taxon>Myxococcota</taxon>
        <taxon>Myxococcia</taxon>
        <taxon>Myxococcales</taxon>
        <taxon>Sorangiineae</taxon>
        <taxon>Pendulisporaceae</taxon>
        <taxon>Pendulispora</taxon>
    </lineage>
</organism>
<feature type="region of interest" description="Disordered" evidence="1">
    <location>
        <begin position="29"/>
        <end position="60"/>
    </location>
</feature>
<reference evidence="3 4" key="1">
    <citation type="submission" date="2021-12" db="EMBL/GenBank/DDBJ databases">
        <title>Discovery of the Pendulisporaceae a myxobacterial family with distinct sporulation behavior and unique specialized metabolism.</title>
        <authorList>
            <person name="Garcia R."/>
            <person name="Popoff A."/>
            <person name="Bader C.D."/>
            <person name="Loehr J."/>
            <person name="Walesch S."/>
            <person name="Walt C."/>
            <person name="Boldt J."/>
            <person name="Bunk B."/>
            <person name="Haeckl F.J.F.P.J."/>
            <person name="Gunesch A.P."/>
            <person name="Birkelbach J."/>
            <person name="Nuebel U."/>
            <person name="Pietschmann T."/>
            <person name="Bach T."/>
            <person name="Mueller R."/>
        </authorList>
    </citation>
    <scope>NUCLEOTIDE SEQUENCE [LARGE SCALE GENOMIC DNA]</scope>
    <source>
        <strain evidence="3 4">MSr11954</strain>
    </source>
</reference>
<keyword evidence="4" id="KW-1185">Reference proteome</keyword>
<protein>
    <recommendedName>
        <fullName evidence="5">Lipoprotein</fullName>
    </recommendedName>
</protein>
<feature type="signal peptide" evidence="2">
    <location>
        <begin position="1"/>
        <end position="27"/>
    </location>
</feature>